<feature type="region of interest" description="Disordered" evidence="1">
    <location>
        <begin position="152"/>
        <end position="171"/>
    </location>
</feature>
<dbReference type="Pfam" id="PF12776">
    <property type="entry name" value="Myb_DNA-bind_3"/>
    <property type="match status" value="1"/>
</dbReference>
<evidence type="ECO:0000259" key="3">
    <source>
        <dbReference type="Pfam" id="PF12776"/>
    </source>
</evidence>
<evidence type="ECO:0000256" key="1">
    <source>
        <dbReference type="SAM" id="MobiDB-lite"/>
    </source>
</evidence>
<dbReference type="Proteomes" id="UP001472677">
    <property type="component" value="Unassembled WGS sequence"/>
</dbReference>
<evidence type="ECO:0000259" key="2">
    <source>
        <dbReference type="Pfam" id="PF04179"/>
    </source>
</evidence>
<dbReference type="Pfam" id="PF04179">
    <property type="entry name" value="Init_tRNA_PT"/>
    <property type="match status" value="1"/>
</dbReference>
<dbReference type="InterPro" id="IPR007306">
    <property type="entry name" value="Rit1"/>
</dbReference>
<dbReference type="InterPro" id="IPR029021">
    <property type="entry name" value="Prot-tyrosine_phosphatase-like"/>
</dbReference>
<feature type="domain" description="Rit1 N-terminal" evidence="4">
    <location>
        <begin position="290"/>
        <end position="495"/>
    </location>
</feature>
<proteinExistence type="predicted"/>
<organism evidence="5 6">
    <name type="scientific">Hibiscus sabdariffa</name>
    <name type="common">roselle</name>
    <dbReference type="NCBI Taxonomy" id="183260"/>
    <lineage>
        <taxon>Eukaryota</taxon>
        <taxon>Viridiplantae</taxon>
        <taxon>Streptophyta</taxon>
        <taxon>Embryophyta</taxon>
        <taxon>Tracheophyta</taxon>
        <taxon>Spermatophyta</taxon>
        <taxon>Magnoliopsida</taxon>
        <taxon>eudicotyledons</taxon>
        <taxon>Gunneridae</taxon>
        <taxon>Pentapetalae</taxon>
        <taxon>rosids</taxon>
        <taxon>malvids</taxon>
        <taxon>Malvales</taxon>
        <taxon>Malvaceae</taxon>
        <taxon>Malvoideae</taxon>
        <taxon>Hibiscus</taxon>
    </lineage>
</organism>
<reference evidence="5 6" key="1">
    <citation type="journal article" date="2024" name="G3 (Bethesda)">
        <title>Genome assembly of Hibiscus sabdariffa L. provides insights into metabolisms of medicinal natural products.</title>
        <authorList>
            <person name="Kim T."/>
        </authorList>
    </citation>
    <scope>NUCLEOTIDE SEQUENCE [LARGE SCALE GENOMIC DNA]</scope>
    <source>
        <strain evidence="5">TK-2024</strain>
        <tissue evidence="5">Old leaves</tissue>
    </source>
</reference>
<protein>
    <recommendedName>
        <fullName evidence="7">Initiator tRNA phosphoribosyl transferase family protein</fullName>
    </recommendedName>
</protein>
<dbReference type="InterPro" id="IPR024752">
    <property type="entry name" value="Myb/SANT-like_dom"/>
</dbReference>
<evidence type="ECO:0000313" key="5">
    <source>
        <dbReference type="EMBL" id="KAK8550278.1"/>
    </source>
</evidence>
<dbReference type="Gene3D" id="3.90.190.10">
    <property type="entry name" value="Protein tyrosine phosphatase superfamily"/>
    <property type="match status" value="1"/>
</dbReference>
<dbReference type="EMBL" id="JBBPBM010000020">
    <property type="protein sequence ID" value="KAK8550278.1"/>
    <property type="molecule type" value="Genomic_DNA"/>
</dbReference>
<dbReference type="InterPro" id="IPR033449">
    <property type="entry name" value="Rit1_N"/>
</dbReference>
<evidence type="ECO:0000259" key="4">
    <source>
        <dbReference type="Pfam" id="PF17184"/>
    </source>
</evidence>
<sequence length="707" mass="78423">MESLFLEILAEEAQKGNKPSNTFRAVSIKRVATTISERFQVQCDAKHVENHLRTVKNTWKTTCTIREESGLGWDDNMKMITCDRVTYDAAVTIHPKYAPFLNKKIEFYDEMALVVGQDMATGSFAKTFADIDLDNAAECLLPLNFDNEDVAEERTKVSSSGTSKRKRKNLQESVDDDHIQFVGEKLGEIAEALKKFTEDKTPHLYEEVMSMKKEGFDDDFLCYQFTTTQSSSVKSHSYGLNSLSSPTSVAVSGILPNFTPLVTLNPLTVIPIIGLSIPPVSTSTSPFSLKGGCFIVDSTRRGKRFPDSMSKTIPIWTCVLNRAIFNYLNKLSNDESSLVERQDSGTGHNCVDWDCSLHLPLWVSETEKAAIEDRLEGWTKDLEASGADIATLASCLKKPLRPLWISQRTVIWINEVPDYDSWDFTPIILVSASSSSGVTQHRTTSEFSWNYIPGAGDDEESWARGLSPNLFWSHAYDLISAGPDSCNQKVADIVEKDRVYRAQRGQNAPQITAKPSISGSSPNPPCLEPLLCSDLSSLTVNSSEEDCGIFWLGSTNLAIGASQVAEHASNVDCVLNCDQWPISVHHQEAEAYLHLPIVNSKMDRFSLFNNLPSAVTFANSNLTKGRTLLICCRDGEDISVCVCLAILISLFDDEGSFDGGKSFGERGITKCEMRRRLVYICKFAIKARPSRGNLRQVFSFLNNGKAT</sequence>
<name>A0ABR2DZD4_9ROSI</name>
<dbReference type="Pfam" id="PF17184">
    <property type="entry name" value="Rit1_C"/>
    <property type="match status" value="1"/>
</dbReference>
<evidence type="ECO:0000313" key="6">
    <source>
        <dbReference type="Proteomes" id="UP001472677"/>
    </source>
</evidence>
<feature type="domain" description="Rit1 DUSP-like" evidence="2">
    <location>
        <begin position="592"/>
        <end position="701"/>
    </location>
</feature>
<dbReference type="InterPro" id="IPR033421">
    <property type="entry name" value="Rit1_DUSP-like"/>
</dbReference>
<keyword evidence="6" id="KW-1185">Reference proteome</keyword>
<gene>
    <name evidence="5" type="ORF">V6N12_038995</name>
</gene>
<feature type="domain" description="Myb/SANT-like" evidence="3">
    <location>
        <begin position="1"/>
        <end position="84"/>
    </location>
</feature>
<comment type="caution">
    <text evidence="5">The sequence shown here is derived from an EMBL/GenBank/DDBJ whole genome shotgun (WGS) entry which is preliminary data.</text>
</comment>
<dbReference type="PANTHER" id="PTHR31811:SF0">
    <property type="entry name" value="TRNA A64-2'-O-RIBOSYLPHOSPHATE TRANSFERASE"/>
    <property type="match status" value="1"/>
</dbReference>
<dbReference type="PANTHER" id="PTHR31811">
    <property type="entry name" value="TRNA A64-2'-O-RIBOSYLPHOSPHATE TRANSFERASE"/>
    <property type="match status" value="1"/>
</dbReference>
<evidence type="ECO:0008006" key="7">
    <source>
        <dbReference type="Google" id="ProtNLM"/>
    </source>
</evidence>
<accession>A0ABR2DZD4</accession>